<dbReference type="AlphaFoldDB" id="A0A075LMG4"/>
<proteinExistence type="predicted"/>
<evidence type="ECO:0000313" key="4">
    <source>
        <dbReference type="Proteomes" id="UP000027980"/>
    </source>
</evidence>
<dbReference type="Pfam" id="PF00359">
    <property type="entry name" value="PTS_EIIA_2"/>
    <property type="match status" value="1"/>
</dbReference>
<dbReference type="CDD" id="cd00211">
    <property type="entry name" value="PTS_IIA_fru"/>
    <property type="match status" value="1"/>
</dbReference>
<sequence>MADFYLDENLVFLQAAGTREEILREMAENLVKEELVKTSFVTGVIEREKEYPTGLPTSSSLSVAIPHTDIEHVKKDAISIALLKEPVAFRVMGEASMETSVSIIFMLAMQQSHAQLTLLRDLMDFLQNETTLQALYDSKTKEDVVKLIDRKLSLSASKGGDR</sequence>
<accession>A0A075LMG4</accession>
<evidence type="ECO:0000313" key="2">
    <source>
        <dbReference type="EMBL" id="AIF67122.1"/>
    </source>
</evidence>
<gene>
    <name evidence="2" type="ORF">GZ22_11005</name>
    <name evidence="3" type="ORF">SAMN04489762_0041</name>
</gene>
<accession>A0AAX2E8E5</accession>
<dbReference type="PANTHER" id="PTHR47738">
    <property type="entry name" value="PTS SYSTEM FRUCTOSE-LIKE EIIA COMPONENT-RELATED"/>
    <property type="match status" value="1"/>
</dbReference>
<dbReference type="InterPro" id="IPR016152">
    <property type="entry name" value="PTrfase/Anion_transptr"/>
</dbReference>
<dbReference type="EMBL" id="CP008876">
    <property type="protein sequence ID" value="AIF67122.1"/>
    <property type="molecule type" value="Genomic_DNA"/>
</dbReference>
<dbReference type="InterPro" id="IPR051541">
    <property type="entry name" value="PTS_SugarTrans_NitroReg"/>
</dbReference>
<evidence type="ECO:0000259" key="1">
    <source>
        <dbReference type="PROSITE" id="PS51094"/>
    </source>
</evidence>
<dbReference type="Gene3D" id="3.40.930.10">
    <property type="entry name" value="Mannitol-specific EII, Chain A"/>
    <property type="match status" value="1"/>
</dbReference>
<feature type="domain" description="PTS EIIA type-2" evidence="1">
    <location>
        <begin position="3"/>
        <end position="151"/>
    </location>
</feature>
<dbReference type="GeneID" id="34220286"/>
<dbReference type="PROSITE" id="PS51094">
    <property type="entry name" value="PTS_EIIA_TYPE_2"/>
    <property type="match status" value="1"/>
</dbReference>
<dbReference type="SUPFAM" id="SSF55804">
    <property type="entry name" value="Phoshotransferase/anion transport protein"/>
    <property type="match status" value="1"/>
</dbReference>
<name>A0A075LMG4_9BACI</name>
<dbReference type="InterPro" id="IPR002178">
    <property type="entry name" value="PTS_EIIA_type-2_dom"/>
</dbReference>
<dbReference type="PANTHER" id="PTHR47738:SF3">
    <property type="entry name" value="PHOSPHOTRANSFERASE SYSTEM MANNITOL_FRUCTOSE-SPECIFIC IIA DOMAIN CONTAINING PROTEIN"/>
    <property type="match status" value="1"/>
</dbReference>
<organism evidence="2 4">
    <name type="scientific">Terribacillus saccharophilus</name>
    <dbReference type="NCBI Taxonomy" id="361277"/>
    <lineage>
        <taxon>Bacteria</taxon>
        <taxon>Bacillati</taxon>
        <taxon>Bacillota</taxon>
        <taxon>Bacilli</taxon>
        <taxon>Bacillales</taxon>
        <taxon>Bacillaceae</taxon>
        <taxon>Terribacillus</taxon>
    </lineage>
</organism>
<evidence type="ECO:0000313" key="3">
    <source>
        <dbReference type="EMBL" id="SEM43247.1"/>
    </source>
</evidence>
<dbReference type="Proteomes" id="UP000027980">
    <property type="component" value="Chromosome"/>
</dbReference>
<dbReference type="EMBL" id="FOCD01000001">
    <property type="protein sequence ID" value="SEM43247.1"/>
    <property type="molecule type" value="Genomic_DNA"/>
</dbReference>
<reference evidence="2 4" key="1">
    <citation type="submission" date="2014-07" db="EMBL/GenBank/DDBJ databases">
        <title>Complete genome sequence of a moderately halophilic bacterium Terribacillus aidingensis MP602, isolated from Cryptomeria fortunei in Tianmu mountain in China.</title>
        <authorList>
            <person name="Wang Y."/>
            <person name="Lu P."/>
            <person name="Zhang L."/>
        </authorList>
    </citation>
    <scope>NUCLEOTIDE SEQUENCE [LARGE SCALE GENOMIC DNA]</scope>
    <source>
        <strain evidence="2 4">MP602</strain>
    </source>
</reference>
<dbReference type="Proteomes" id="UP000199735">
    <property type="component" value="Unassembled WGS sequence"/>
</dbReference>
<dbReference type="HOGENOM" id="CLU_072531_6_0_9"/>
<dbReference type="RefSeq" id="WP_038562274.1">
    <property type="nucleotide sequence ID" value="NZ_CP008876.1"/>
</dbReference>
<reference evidence="3 5" key="2">
    <citation type="submission" date="2016-10" db="EMBL/GenBank/DDBJ databases">
        <authorList>
            <person name="Varghese N."/>
            <person name="Submissions S."/>
        </authorList>
    </citation>
    <scope>NUCLEOTIDE SEQUENCE [LARGE SCALE GENOMIC DNA]</scope>
    <source>
        <strain evidence="3 5">DSM 21619</strain>
    </source>
</reference>
<dbReference type="OrthoDB" id="370976at2"/>
<protein>
    <submittedName>
        <fullName evidence="3">PTS system IIA component, Gat family</fullName>
    </submittedName>
</protein>
<evidence type="ECO:0000313" key="5">
    <source>
        <dbReference type="Proteomes" id="UP000199735"/>
    </source>
</evidence>
<dbReference type="KEGG" id="tap:GZ22_11005"/>